<dbReference type="Gene3D" id="3.40.630.30">
    <property type="match status" value="1"/>
</dbReference>
<proteinExistence type="predicted"/>
<dbReference type="InterPro" id="IPR038740">
    <property type="entry name" value="BioF2-like_GNAT_dom"/>
</dbReference>
<keyword evidence="3" id="KW-1185">Reference proteome</keyword>
<dbReference type="Pfam" id="PF13480">
    <property type="entry name" value="Acetyltransf_6"/>
    <property type="match status" value="1"/>
</dbReference>
<sequence length="383" mass="45129">MNKVKLELFSTLFDNHTIPDIYSNISYSDNQSIKNLNAHTNIGNIVYSVNLVPSYMNIHLVDNQVFNVKKIPQFNWGYAIFLNTYSDASEYLKSKFNSNFRTNLNRSIRRLETCFDVNYKMYHGEIMFEDYEVLMESLRIMLVNRFSALNESNNNLPKWKDICAETFPLLNEKKASLFVIYDGNKPIEISLNFHLDKILFSSISSYDLDYSKFGLGHIEIYKQLEWCYLNNYEVFEMGVGGMDYKRRWSNNIYNFEHHIYYNNSLFSTCCALFEIYKIQLKEYLKGKKIPEYLRQAKSAISSYRKVDEKVLEPVKIEQLDAKTSYENLVRIDIQSEAFSHIRKHVYDFLYSNPENIANVAIFQIEDNNSYIVKGSDNQIKITV</sequence>
<reference evidence="2 3" key="1">
    <citation type="submission" date="2020-08" db="EMBL/GenBank/DDBJ databases">
        <title>Arenibacter gaetbuli sp. nov., isolated from a sand dune.</title>
        <authorList>
            <person name="Park S."/>
            <person name="Yoon J.-H."/>
        </authorList>
    </citation>
    <scope>NUCLEOTIDE SEQUENCE [LARGE SCALE GENOMIC DNA]</scope>
    <source>
        <strain evidence="2 3">BSSL-BM3</strain>
    </source>
</reference>
<accession>A0ABR7QL59</accession>
<feature type="domain" description="BioF2-like acetyltransferase" evidence="1">
    <location>
        <begin position="98"/>
        <end position="246"/>
    </location>
</feature>
<dbReference type="EMBL" id="JACLHY010000005">
    <property type="protein sequence ID" value="MBC8767849.1"/>
    <property type="molecule type" value="Genomic_DNA"/>
</dbReference>
<dbReference type="InterPro" id="IPR016181">
    <property type="entry name" value="Acyl_CoA_acyltransferase"/>
</dbReference>
<gene>
    <name evidence="2" type="ORF">H4O18_07590</name>
</gene>
<evidence type="ECO:0000259" key="1">
    <source>
        <dbReference type="Pfam" id="PF13480"/>
    </source>
</evidence>
<dbReference type="Proteomes" id="UP000618952">
    <property type="component" value="Unassembled WGS sequence"/>
</dbReference>
<protein>
    <submittedName>
        <fullName evidence="2">GNAT family N-acetyltransferase</fullName>
    </submittedName>
</protein>
<evidence type="ECO:0000313" key="2">
    <source>
        <dbReference type="EMBL" id="MBC8767849.1"/>
    </source>
</evidence>
<dbReference type="SUPFAM" id="SSF55729">
    <property type="entry name" value="Acyl-CoA N-acyltransferases (Nat)"/>
    <property type="match status" value="1"/>
</dbReference>
<comment type="caution">
    <text evidence="2">The sequence shown here is derived from an EMBL/GenBank/DDBJ whole genome shotgun (WGS) entry which is preliminary data.</text>
</comment>
<evidence type="ECO:0000313" key="3">
    <source>
        <dbReference type="Proteomes" id="UP000618952"/>
    </source>
</evidence>
<dbReference type="RefSeq" id="WP_187583035.1">
    <property type="nucleotide sequence ID" value="NZ_JACLHY010000005.1"/>
</dbReference>
<organism evidence="2 3">
    <name type="scientific">Arenibacter arenosicollis</name>
    <dbReference type="NCBI Taxonomy" id="2762274"/>
    <lineage>
        <taxon>Bacteria</taxon>
        <taxon>Pseudomonadati</taxon>
        <taxon>Bacteroidota</taxon>
        <taxon>Flavobacteriia</taxon>
        <taxon>Flavobacteriales</taxon>
        <taxon>Flavobacteriaceae</taxon>
        <taxon>Arenibacter</taxon>
    </lineage>
</organism>
<name>A0ABR7QL59_9FLAO</name>